<evidence type="ECO:0000313" key="1">
    <source>
        <dbReference type="EMBL" id="RTR32901.1"/>
    </source>
</evidence>
<name>A0A3S0IWE9_9GAMM</name>
<evidence type="ECO:0000313" key="2">
    <source>
        <dbReference type="Proteomes" id="UP000282060"/>
    </source>
</evidence>
<dbReference type="EMBL" id="RXNV01000003">
    <property type="protein sequence ID" value="RTR32901.1"/>
    <property type="molecule type" value="Genomic_DNA"/>
</dbReference>
<protein>
    <submittedName>
        <fullName evidence="1">Transcriptional regulator</fullName>
    </submittedName>
</protein>
<dbReference type="SUPFAM" id="SSF55021">
    <property type="entry name" value="ACT-like"/>
    <property type="match status" value="1"/>
</dbReference>
<dbReference type="Gene3D" id="3.30.70.260">
    <property type="match status" value="2"/>
</dbReference>
<dbReference type="RefSeq" id="WP_126505802.1">
    <property type="nucleotide sequence ID" value="NZ_RXNV01000003.1"/>
</dbReference>
<dbReference type="InterPro" id="IPR045865">
    <property type="entry name" value="ACT-like_dom_sf"/>
</dbReference>
<keyword evidence="2" id="KW-1185">Reference proteome</keyword>
<accession>A0A3S0IWE9</accession>
<sequence length="167" mass="18277">MKKLFITTVIGPITPGIIKSLAEVTRGFKGEWVTSKVIKLDGHFSAMMKVGIPPEAEAELKAELESKFASLRFFFDDVITEVGSASRPLHLTLDCGDRAGLTRDIVNILTNLDLVIEHMEFNRVHVMPIGQTVFSSNLNIAVPQGISTESVVELLEGVSEDARVNVL</sequence>
<dbReference type="OrthoDB" id="5814370at2"/>
<dbReference type="PANTHER" id="PTHR34875:SF6">
    <property type="entry name" value="UPF0237 PROTEIN MJ1558"/>
    <property type="match status" value="1"/>
</dbReference>
<dbReference type="InterPro" id="IPR050990">
    <property type="entry name" value="UPF0237/GcvR_regulator"/>
</dbReference>
<comment type="caution">
    <text evidence="1">The sequence shown here is derived from an EMBL/GenBank/DDBJ whole genome shotgun (WGS) entry which is preliminary data.</text>
</comment>
<dbReference type="AlphaFoldDB" id="A0A3S0IWE9"/>
<dbReference type="PANTHER" id="PTHR34875">
    <property type="entry name" value="UPF0237 PROTEIN MJ1558"/>
    <property type="match status" value="1"/>
</dbReference>
<gene>
    <name evidence="1" type="ORF">EKG39_11100</name>
</gene>
<dbReference type="Proteomes" id="UP000282060">
    <property type="component" value="Unassembled WGS sequence"/>
</dbReference>
<reference evidence="1 2" key="1">
    <citation type="submission" date="2018-12" db="EMBL/GenBank/DDBJ databases">
        <authorList>
            <person name="Yu L."/>
        </authorList>
    </citation>
    <scope>NUCLEOTIDE SEQUENCE [LARGE SCALE GENOMIC DNA]</scope>
    <source>
        <strain evidence="1 2">HAW-EB5</strain>
    </source>
</reference>
<proteinExistence type="predicted"/>
<dbReference type="Pfam" id="PF13740">
    <property type="entry name" value="ACT_6"/>
    <property type="match status" value="1"/>
</dbReference>
<organism evidence="1 2">
    <name type="scientific">Shewanella atlantica</name>
    <dbReference type="NCBI Taxonomy" id="271099"/>
    <lineage>
        <taxon>Bacteria</taxon>
        <taxon>Pseudomonadati</taxon>
        <taxon>Pseudomonadota</taxon>
        <taxon>Gammaproteobacteria</taxon>
        <taxon>Alteromonadales</taxon>
        <taxon>Shewanellaceae</taxon>
        <taxon>Shewanella</taxon>
    </lineage>
</organism>